<feature type="compositionally biased region" description="Low complexity" evidence="1">
    <location>
        <begin position="241"/>
        <end position="260"/>
    </location>
</feature>
<reference evidence="2 3" key="2">
    <citation type="journal article" date="2013" name="Genome Announc.">
        <title>Draft Genome Sequence of Methylobacterium mesophilicum Strain SR1.6/6, Isolated from Citrus sinensis.</title>
        <authorList>
            <person name="Marinho Almeida D."/>
            <person name="Dini-Andreote F."/>
            <person name="Camargo Neves A.A."/>
            <person name="Juca Ramos R.T."/>
            <person name="Andreote F.D."/>
            <person name="Carneiro A.R."/>
            <person name="Oliveira de Souza Lima A."/>
            <person name="Caracciolo Gomes de Sa P.H."/>
            <person name="Ribeiro Barbosa M.S."/>
            <person name="Araujo W.L."/>
            <person name="Silva A."/>
        </authorList>
    </citation>
    <scope>NUCLEOTIDE SEQUENCE [LARGE SCALE GENOMIC DNA]</scope>
    <source>
        <strain evidence="2 3">SR1.6/6</strain>
    </source>
</reference>
<feature type="compositionally biased region" description="Low complexity" evidence="1">
    <location>
        <begin position="268"/>
        <end position="277"/>
    </location>
</feature>
<name>A0A6B9FJ47_9HYPH</name>
<accession>A0A6B9FJ47</accession>
<feature type="region of interest" description="Disordered" evidence="1">
    <location>
        <begin position="358"/>
        <end position="628"/>
    </location>
</feature>
<evidence type="ECO:0000313" key="3">
    <source>
        <dbReference type="Proteomes" id="UP000012488"/>
    </source>
</evidence>
<organism evidence="2 3">
    <name type="scientific">Methylobacterium mesophilicum SR1.6/6</name>
    <dbReference type="NCBI Taxonomy" id="908290"/>
    <lineage>
        <taxon>Bacteria</taxon>
        <taxon>Pseudomonadati</taxon>
        <taxon>Pseudomonadota</taxon>
        <taxon>Alphaproteobacteria</taxon>
        <taxon>Hyphomicrobiales</taxon>
        <taxon>Methylobacteriaceae</taxon>
        <taxon>Methylobacterium</taxon>
    </lineage>
</organism>
<evidence type="ECO:0000256" key="1">
    <source>
        <dbReference type="SAM" id="MobiDB-lite"/>
    </source>
</evidence>
<dbReference type="Proteomes" id="UP000012488">
    <property type="component" value="Chromosome"/>
</dbReference>
<feature type="compositionally biased region" description="Low complexity" evidence="1">
    <location>
        <begin position="489"/>
        <end position="505"/>
    </location>
</feature>
<protein>
    <submittedName>
        <fullName evidence="2">Uncharacterized protein</fullName>
    </submittedName>
</protein>
<feature type="compositionally biased region" description="Polar residues" evidence="1">
    <location>
        <begin position="566"/>
        <end position="578"/>
    </location>
</feature>
<feature type="region of interest" description="Disordered" evidence="1">
    <location>
        <begin position="77"/>
        <end position="115"/>
    </location>
</feature>
<proteinExistence type="predicted"/>
<feature type="region of interest" description="Disordered" evidence="1">
    <location>
        <begin position="144"/>
        <end position="178"/>
    </location>
</feature>
<reference evidence="2 3" key="1">
    <citation type="journal article" date="2012" name="Genet. Mol. Biol.">
        <title>Analysis of 16S rRNA and mxaF genes revealing insights into Methylobacterium niche-specific plant association.</title>
        <authorList>
            <person name="Dourado M.N."/>
            <person name="Andreote F.D."/>
            <person name="Dini-Andreote F."/>
            <person name="Conti R."/>
            <person name="Araujo J.M."/>
            <person name="Araujo W.L."/>
        </authorList>
    </citation>
    <scope>NUCLEOTIDE SEQUENCE [LARGE SCALE GENOMIC DNA]</scope>
    <source>
        <strain evidence="2 3">SR1.6/6</strain>
    </source>
</reference>
<dbReference type="EMBL" id="CP043538">
    <property type="protein sequence ID" value="QGY01205.1"/>
    <property type="molecule type" value="Genomic_DNA"/>
</dbReference>
<feature type="compositionally biased region" description="Low complexity" evidence="1">
    <location>
        <begin position="528"/>
        <end position="551"/>
    </location>
</feature>
<evidence type="ECO:0000313" key="2">
    <source>
        <dbReference type="EMBL" id="QGY01205.1"/>
    </source>
</evidence>
<gene>
    <name evidence="2" type="ORF">MMSR116_04270</name>
</gene>
<feature type="compositionally biased region" description="Low complexity" evidence="1">
    <location>
        <begin position="380"/>
        <end position="425"/>
    </location>
</feature>
<sequence>MHFARIDGSYVIASEVLDSPMRGSDFRALINQVAQRYPGLLPIPQGADGTKLSVHPAALLAALVAAAALSLSPQDAFAADQERSGDEPGPADQAGQMLPTGAPGAGDAGDADERDSHRKQFGVIVFSAMVFAADAFAADHVEPGTAPGLTDGSQGGNGVAAWEQGGSPVPAGEAARSADAGVPLTAGTRDHAPNGTSGFTTAEANAAATAHPQPGDADLRALGLGNPTLGHGPSQSSLEPAHQASAQAAEASTTRAAGSSPSPETRADAGADASGSAEGTGQADSSPATTGEAASQTPSATLANGHSASEMPSAQIDGVTTLPQLALSRLASPQREDGSRGQDHAAKDGLILDEGASHAASTVADADHSGTSELDQNRPGAVGHGAADGANAGHQSGASPAEASGAALNAAPAGGPPGKSAEAPGQLKEAGSDAHAAVGHGAADGANAGHQSGASPAEASDAALNATPAGGSPGKSAEAPGQLKEAGSDAHAAVGHGAADGANGALPSPPQAGTNGADPGHAQPGTEAQGAPHAKGAAAADLGPQVSSGRPTDPPGPGTPTTVSGNHPSSMTQTSQADGHNPANPPAAHVDVTGNIVFSSNGQHGPAAAPSHTPADAGAHGDVGLIGLSDHGTNAHHLDLHS</sequence>
<feature type="compositionally biased region" description="Low complexity" evidence="1">
    <location>
        <begin position="433"/>
        <end position="450"/>
    </location>
</feature>
<dbReference type="AlphaFoldDB" id="A0A6B9FJ47"/>
<feature type="compositionally biased region" description="Polar residues" evidence="1">
    <location>
        <begin position="282"/>
        <end position="312"/>
    </location>
</feature>
<feature type="region of interest" description="Disordered" evidence="1">
    <location>
        <begin position="208"/>
        <end position="312"/>
    </location>
</feature>
<dbReference type="KEGG" id="mmes:MMSR116_04270"/>